<evidence type="ECO:0000256" key="2">
    <source>
        <dbReference type="ARBA" id="ARBA00005751"/>
    </source>
</evidence>
<dbReference type="AlphaFoldDB" id="A0A4R1KDQ3"/>
<comment type="caution">
    <text evidence="14">The sequence shown here is derived from an EMBL/GenBank/DDBJ whole genome shotgun (WGS) entry which is preliminary data.</text>
</comment>
<keyword evidence="7 10" id="KW-0811">Translocation</keyword>
<dbReference type="InterPro" id="IPR002208">
    <property type="entry name" value="SecY/SEC61-alpha"/>
</dbReference>
<feature type="transmembrane region" description="Helical" evidence="10">
    <location>
        <begin position="70"/>
        <end position="94"/>
    </location>
</feature>
<comment type="similarity">
    <text evidence="2 10 13">Belongs to the SecY/SEC61-alpha family.</text>
</comment>
<dbReference type="GO" id="GO:0005886">
    <property type="term" value="C:plasma membrane"/>
    <property type="evidence" value="ECO:0007669"/>
    <property type="project" value="UniProtKB-SubCell"/>
</dbReference>
<dbReference type="HAMAP" id="MF_01465">
    <property type="entry name" value="SecY"/>
    <property type="match status" value="1"/>
</dbReference>
<keyword evidence="4 10" id="KW-0812">Transmembrane</keyword>
<evidence type="ECO:0000256" key="10">
    <source>
        <dbReference type="HAMAP-Rule" id="MF_01465"/>
    </source>
</evidence>
<keyword evidence="5 10" id="KW-0653">Protein transport</keyword>
<feature type="transmembrane region" description="Helical" evidence="10">
    <location>
        <begin position="183"/>
        <end position="200"/>
    </location>
</feature>
<dbReference type="RefSeq" id="WP_132872122.1">
    <property type="nucleotide sequence ID" value="NZ_JAJUHT010000010.1"/>
</dbReference>
<evidence type="ECO:0000313" key="14">
    <source>
        <dbReference type="EMBL" id="TCK62227.1"/>
    </source>
</evidence>
<keyword evidence="3 10" id="KW-0813">Transport</keyword>
<evidence type="ECO:0000256" key="13">
    <source>
        <dbReference type="RuleBase" id="RU004349"/>
    </source>
</evidence>
<keyword evidence="15" id="KW-1185">Reference proteome</keyword>
<keyword evidence="10" id="KW-1003">Cell membrane</keyword>
<comment type="subunit">
    <text evidence="10">Component of the Sec protein translocase complex. Heterotrimer consisting of SecY, SecE and SecG subunits. The heterotrimers can form oligomers, although 1 heterotrimer is thought to be able to translocate proteins. Interacts with the ribosome. Interacts with SecDF, and other proteins may be involved. Interacts with SecA.</text>
</comment>
<dbReference type="Proteomes" id="UP000294614">
    <property type="component" value="Unassembled WGS sequence"/>
</dbReference>
<dbReference type="SUPFAM" id="SSF103491">
    <property type="entry name" value="Preprotein translocase SecY subunit"/>
    <property type="match status" value="1"/>
</dbReference>
<keyword evidence="8 10" id="KW-0472">Membrane</keyword>
<dbReference type="FunFam" id="1.10.3370.10:FF:000001">
    <property type="entry name" value="Preprotein translocase subunit SecY"/>
    <property type="match status" value="1"/>
</dbReference>
<dbReference type="PRINTS" id="PR00303">
    <property type="entry name" value="SECYTRNLCASE"/>
</dbReference>
<feature type="transmembrane region" description="Helical" evidence="10">
    <location>
        <begin position="114"/>
        <end position="134"/>
    </location>
</feature>
<evidence type="ECO:0000256" key="7">
    <source>
        <dbReference type="ARBA" id="ARBA00023010"/>
    </source>
</evidence>
<evidence type="ECO:0000256" key="3">
    <source>
        <dbReference type="ARBA" id="ARBA00022448"/>
    </source>
</evidence>
<dbReference type="InterPro" id="IPR030659">
    <property type="entry name" value="SecY_CS"/>
</dbReference>
<dbReference type="PIRSF" id="PIRSF004557">
    <property type="entry name" value="SecY"/>
    <property type="match status" value="1"/>
</dbReference>
<protein>
    <recommendedName>
        <fullName evidence="9 10">Protein translocase subunit SecY</fullName>
    </recommendedName>
</protein>
<evidence type="ECO:0000256" key="5">
    <source>
        <dbReference type="ARBA" id="ARBA00022927"/>
    </source>
</evidence>
<feature type="transmembrane region" description="Helical" evidence="10">
    <location>
        <begin position="268"/>
        <end position="287"/>
    </location>
</feature>
<dbReference type="InterPro" id="IPR026593">
    <property type="entry name" value="SecY"/>
</dbReference>
<sequence length="436" mass="47262">MFKKIEEIFSIAELRKRILWTLFFLFVYRVGAHVPTPGIDGEALSQFFAQQSGNLLGFFDMFTGGALSKLTVFGLGVMPYISASIIIELMSVAVPHLAELKKRGQEGRDKITRYTRYGTVLISMIQGLGIAIGLEGMMSPTGSPIVMYPGFGFRLLTALTLTTGTVFLMWLGEKITEKGLGNGMSVLIFAGIIAGFPSAVSRSATLLQSGELQLIVLLIVLALIFVVTAAIVFMETSQRRIPIQYVRKGGGGSSAATTSYLPLRLNPAGVIPIIFAMSILAFPSTLATFSQNPVVQKISLYFSPSHVFYYVITVAMIVFFTYFYTSIIFNPNDIADNINKSGGVIPGKRPGAETSGFIDYTLSRLTFVGAIYLGAVAVLPQLIIQGFNVPFYFGGTSVLIVVGVGMDVISKIEASLVTNNYDGFLKKGRIKARGEM</sequence>
<dbReference type="PROSITE" id="PS00755">
    <property type="entry name" value="SECY_1"/>
    <property type="match status" value="1"/>
</dbReference>
<comment type="function">
    <text evidence="10 11">The central subunit of the protein translocation channel SecYEG. Consists of two halves formed by TMs 1-5 and 6-10. These two domains form a lateral gate at the front which open onto the bilayer between TMs 2 and 7, and are clamped together by SecE at the back. The channel is closed by both a pore ring composed of hydrophobic SecY resides and a short helix (helix 2A) on the extracellular side of the membrane which forms a plug. The plug probably moves laterally to allow the channel to open. The ring and the pore may move independently.</text>
</comment>
<reference evidence="14 15" key="1">
    <citation type="submission" date="2019-03" db="EMBL/GenBank/DDBJ databases">
        <title>Genomic Encyclopedia of Type Strains, Phase IV (KMG-IV): sequencing the most valuable type-strain genomes for metagenomic binning, comparative biology and taxonomic classification.</title>
        <authorList>
            <person name="Goeker M."/>
        </authorList>
    </citation>
    <scope>NUCLEOTIDE SEQUENCE [LARGE SCALE GENOMIC DNA]</scope>
    <source>
        <strain evidence="14 15">DSM 24984</strain>
    </source>
</reference>
<feature type="transmembrane region" description="Helical" evidence="10">
    <location>
        <begin position="212"/>
        <end position="234"/>
    </location>
</feature>
<evidence type="ECO:0000256" key="9">
    <source>
        <dbReference type="ARBA" id="ARBA00039733"/>
    </source>
</evidence>
<feature type="transmembrane region" description="Helical" evidence="10">
    <location>
        <begin position="390"/>
        <end position="409"/>
    </location>
</feature>
<dbReference type="InterPro" id="IPR023201">
    <property type="entry name" value="SecY_dom_sf"/>
</dbReference>
<evidence type="ECO:0000256" key="11">
    <source>
        <dbReference type="RuleBase" id="RU000537"/>
    </source>
</evidence>
<feature type="transmembrane region" description="Helical" evidence="10">
    <location>
        <begin position="307"/>
        <end position="325"/>
    </location>
</feature>
<accession>A0A4R1KDQ3</accession>
<comment type="caution">
    <text evidence="10">Lacks conserved residue(s) required for the propagation of feature annotation.</text>
</comment>
<dbReference type="GO" id="GO:0065002">
    <property type="term" value="P:intracellular protein transmembrane transport"/>
    <property type="evidence" value="ECO:0007669"/>
    <property type="project" value="UniProtKB-UniRule"/>
</dbReference>
<keyword evidence="6 10" id="KW-1133">Transmembrane helix</keyword>
<dbReference type="PROSITE" id="PS00756">
    <property type="entry name" value="SECY_2"/>
    <property type="match status" value="1"/>
</dbReference>
<gene>
    <name evidence="10" type="primary">secY</name>
    <name evidence="14" type="ORF">C8D98_0748</name>
</gene>
<feature type="transmembrane region" description="Helical" evidence="10">
    <location>
        <begin position="365"/>
        <end position="384"/>
    </location>
</feature>
<dbReference type="GO" id="GO:0006605">
    <property type="term" value="P:protein targeting"/>
    <property type="evidence" value="ECO:0007669"/>
    <property type="project" value="UniProtKB-UniRule"/>
</dbReference>
<feature type="transmembrane region" description="Helical" evidence="10">
    <location>
        <begin position="146"/>
        <end position="171"/>
    </location>
</feature>
<evidence type="ECO:0000256" key="8">
    <source>
        <dbReference type="ARBA" id="ARBA00023136"/>
    </source>
</evidence>
<evidence type="ECO:0000256" key="12">
    <source>
        <dbReference type="RuleBase" id="RU003484"/>
    </source>
</evidence>
<organism evidence="14 15">
    <name type="scientific">Seleniivibrio woodruffii</name>
    <dbReference type="NCBI Taxonomy" id="1078050"/>
    <lineage>
        <taxon>Bacteria</taxon>
        <taxon>Pseudomonadati</taxon>
        <taxon>Deferribacterota</taxon>
        <taxon>Deferribacteres</taxon>
        <taxon>Deferribacterales</taxon>
        <taxon>Geovibrionaceae</taxon>
        <taxon>Seleniivibrio</taxon>
    </lineage>
</organism>
<name>A0A4R1KDQ3_9BACT</name>
<evidence type="ECO:0000256" key="1">
    <source>
        <dbReference type="ARBA" id="ARBA00004141"/>
    </source>
</evidence>
<evidence type="ECO:0000313" key="15">
    <source>
        <dbReference type="Proteomes" id="UP000294614"/>
    </source>
</evidence>
<comment type="subcellular location">
    <subcellularLocation>
        <location evidence="10">Cell membrane</location>
        <topology evidence="10">Multi-pass membrane protein</topology>
    </subcellularLocation>
    <subcellularLocation>
        <location evidence="1 12">Membrane</location>
        <topology evidence="1 12">Multi-pass membrane protein</topology>
    </subcellularLocation>
</comment>
<dbReference type="OrthoDB" id="9809248at2"/>
<dbReference type="PANTHER" id="PTHR10906">
    <property type="entry name" value="SECY/SEC61-ALPHA FAMILY MEMBER"/>
    <property type="match status" value="1"/>
</dbReference>
<evidence type="ECO:0000256" key="4">
    <source>
        <dbReference type="ARBA" id="ARBA00022692"/>
    </source>
</evidence>
<dbReference type="EMBL" id="SMGG01000003">
    <property type="protein sequence ID" value="TCK62227.1"/>
    <property type="molecule type" value="Genomic_DNA"/>
</dbReference>
<dbReference type="NCBIfam" id="TIGR00967">
    <property type="entry name" value="3a0501s007"/>
    <property type="match status" value="1"/>
</dbReference>
<dbReference type="Pfam" id="PF00344">
    <property type="entry name" value="SecY"/>
    <property type="match status" value="1"/>
</dbReference>
<proteinExistence type="inferred from homology"/>
<dbReference type="Gene3D" id="1.10.3370.10">
    <property type="entry name" value="SecY subunit domain"/>
    <property type="match status" value="1"/>
</dbReference>
<evidence type="ECO:0000256" key="6">
    <source>
        <dbReference type="ARBA" id="ARBA00022989"/>
    </source>
</evidence>
<dbReference type="GO" id="GO:0043952">
    <property type="term" value="P:protein transport by the Sec complex"/>
    <property type="evidence" value="ECO:0007669"/>
    <property type="project" value="UniProtKB-UniRule"/>
</dbReference>